<protein>
    <recommendedName>
        <fullName evidence="2">TonB-dependent receptor plug domain-containing protein</fullName>
    </recommendedName>
</protein>
<dbReference type="PROSITE" id="PS52016">
    <property type="entry name" value="TONB_DEPENDENT_REC_3"/>
    <property type="match status" value="1"/>
</dbReference>
<evidence type="ECO:0000313" key="4">
    <source>
        <dbReference type="Proteomes" id="UP000789803"/>
    </source>
</evidence>
<dbReference type="Proteomes" id="UP000789803">
    <property type="component" value="Unassembled WGS sequence"/>
</dbReference>
<proteinExistence type="inferred from homology"/>
<dbReference type="RefSeq" id="WP_229933072.1">
    <property type="nucleotide sequence ID" value="NZ_CAJHOF010000011.1"/>
</dbReference>
<keyword evidence="1" id="KW-0472">Membrane</keyword>
<comment type="subcellular location">
    <subcellularLocation>
        <location evidence="1">Cell outer membrane</location>
        <topology evidence="1">Multi-pass membrane protein</topology>
    </subcellularLocation>
</comment>
<gene>
    <name evidence="3" type="ORF">LMG7974_01279</name>
</gene>
<keyword evidence="1" id="KW-0813">Transport</keyword>
<dbReference type="InterPro" id="IPR039426">
    <property type="entry name" value="TonB-dep_rcpt-like"/>
</dbReference>
<reference evidence="3 4" key="1">
    <citation type="submission" date="2020-11" db="EMBL/GenBank/DDBJ databases">
        <authorList>
            <person name="Peeters C."/>
        </authorList>
    </citation>
    <scope>NUCLEOTIDE SEQUENCE [LARGE SCALE GENOMIC DNA]</scope>
    <source>
        <strain evidence="3 4">LMG 7974</strain>
    </source>
</reference>
<organism evidence="3 4">
    <name type="scientific">Campylobacter majalis</name>
    <dbReference type="NCBI Taxonomy" id="2790656"/>
    <lineage>
        <taxon>Bacteria</taxon>
        <taxon>Pseudomonadati</taxon>
        <taxon>Campylobacterota</taxon>
        <taxon>Epsilonproteobacteria</taxon>
        <taxon>Campylobacterales</taxon>
        <taxon>Campylobacteraceae</taxon>
        <taxon>Campylobacter</taxon>
    </lineage>
</organism>
<keyword evidence="1" id="KW-0998">Cell outer membrane</keyword>
<keyword evidence="1" id="KW-0812">Transmembrane</keyword>
<accession>A0ABN7K8Z4</accession>
<sequence>MGKNLSLIAVLCATLLYSNDSVMLDEINVIESADDGYRAKMSEIGKTTTPILEIPQTVNVVTNQQLKDKKPQSLAESLQNVSGISYGNTTGGIFDSIIKRGFGGGRDGSIMRNGIPATVMHSYNKTVLSVEVLKGPASLLYGAQEPGGIINMVTKNQNMSLKMKFGSVLVTKTI</sequence>
<dbReference type="Pfam" id="PF07715">
    <property type="entry name" value="Plug"/>
    <property type="match status" value="1"/>
</dbReference>
<name>A0ABN7K8Z4_9BACT</name>
<keyword evidence="1" id="KW-1134">Transmembrane beta strand</keyword>
<dbReference type="InterPro" id="IPR037066">
    <property type="entry name" value="Plug_dom_sf"/>
</dbReference>
<evidence type="ECO:0000313" key="3">
    <source>
        <dbReference type="EMBL" id="CAD7288978.1"/>
    </source>
</evidence>
<dbReference type="PANTHER" id="PTHR32552">
    <property type="entry name" value="FERRICHROME IRON RECEPTOR-RELATED"/>
    <property type="match status" value="1"/>
</dbReference>
<dbReference type="SUPFAM" id="SSF56935">
    <property type="entry name" value="Porins"/>
    <property type="match status" value="1"/>
</dbReference>
<dbReference type="EMBL" id="CAJHOF010000011">
    <property type="protein sequence ID" value="CAD7288978.1"/>
    <property type="molecule type" value="Genomic_DNA"/>
</dbReference>
<keyword evidence="4" id="KW-1185">Reference proteome</keyword>
<comment type="caution">
    <text evidence="3">The sequence shown here is derived from an EMBL/GenBank/DDBJ whole genome shotgun (WGS) entry which is preliminary data.</text>
</comment>
<evidence type="ECO:0000259" key="2">
    <source>
        <dbReference type="Pfam" id="PF07715"/>
    </source>
</evidence>
<comment type="similarity">
    <text evidence="1">Belongs to the TonB-dependent receptor family.</text>
</comment>
<evidence type="ECO:0000256" key="1">
    <source>
        <dbReference type="PROSITE-ProRule" id="PRU01360"/>
    </source>
</evidence>
<dbReference type="Gene3D" id="2.170.130.10">
    <property type="entry name" value="TonB-dependent receptor, plug domain"/>
    <property type="match status" value="1"/>
</dbReference>
<feature type="domain" description="TonB-dependent receptor plug" evidence="2">
    <location>
        <begin position="52"/>
        <end position="149"/>
    </location>
</feature>
<dbReference type="InterPro" id="IPR012910">
    <property type="entry name" value="Plug_dom"/>
</dbReference>
<dbReference type="PANTHER" id="PTHR32552:SF85">
    <property type="entry name" value="BLL7968 PROTEIN"/>
    <property type="match status" value="1"/>
</dbReference>